<feature type="compositionally biased region" description="Low complexity" evidence="1">
    <location>
        <begin position="29"/>
        <end position="47"/>
    </location>
</feature>
<evidence type="ECO:0000313" key="2">
    <source>
        <dbReference type="EMBL" id="KAK4144493.1"/>
    </source>
</evidence>
<dbReference type="RefSeq" id="XP_062637864.1">
    <property type="nucleotide sequence ID" value="XM_062780375.1"/>
</dbReference>
<dbReference type="GeneID" id="87816988"/>
<comment type="caution">
    <text evidence="2">The sequence shown here is derived from an EMBL/GenBank/DDBJ whole genome shotgun (WGS) entry which is preliminary data.</text>
</comment>
<evidence type="ECO:0000256" key="1">
    <source>
        <dbReference type="SAM" id="MobiDB-lite"/>
    </source>
</evidence>
<feature type="compositionally biased region" description="Polar residues" evidence="1">
    <location>
        <begin position="48"/>
        <end position="65"/>
    </location>
</feature>
<name>A0AAN6V434_9PEZI</name>
<dbReference type="Proteomes" id="UP001302676">
    <property type="component" value="Unassembled WGS sequence"/>
</dbReference>
<proteinExistence type="predicted"/>
<protein>
    <submittedName>
        <fullName evidence="2">Uncharacterized protein</fullName>
    </submittedName>
</protein>
<accession>A0AAN6V434</accession>
<reference evidence="2" key="1">
    <citation type="journal article" date="2023" name="Mol. Phylogenet. Evol.">
        <title>Genome-scale phylogeny and comparative genomics of the fungal order Sordariales.</title>
        <authorList>
            <person name="Hensen N."/>
            <person name="Bonometti L."/>
            <person name="Westerberg I."/>
            <person name="Brannstrom I.O."/>
            <person name="Guillou S."/>
            <person name="Cros-Aarteil S."/>
            <person name="Calhoun S."/>
            <person name="Haridas S."/>
            <person name="Kuo A."/>
            <person name="Mondo S."/>
            <person name="Pangilinan J."/>
            <person name="Riley R."/>
            <person name="LaButti K."/>
            <person name="Andreopoulos B."/>
            <person name="Lipzen A."/>
            <person name="Chen C."/>
            <person name="Yan M."/>
            <person name="Daum C."/>
            <person name="Ng V."/>
            <person name="Clum A."/>
            <person name="Steindorff A."/>
            <person name="Ohm R.A."/>
            <person name="Martin F."/>
            <person name="Silar P."/>
            <person name="Natvig D.O."/>
            <person name="Lalanne C."/>
            <person name="Gautier V."/>
            <person name="Ament-Velasquez S.L."/>
            <person name="Kruys A."/>
            <person name="Hutchinson M.I."/>
            <person name="Powell A.J."/>
            <person name="Barry K."/>
            <person name="Miller A.N."/>
            <person name="Grigoriev I.V."/>
            <person name="Debuchy R."/>
            <person name="Gladieux P."/>
            <person name="Hiltunen Thoren M."/>
            <person name="Johannesson H."/>
        </authorList>
    </citation>
    <scope>NUCLEOTIDE SEQUENCE</scope>
    <source>
        <strain evidence="2">CBS 141.50</strain>
    </source>
</reference>
<dbReference type="EMBL" id="MU853576">
    <property type="protein sequence ID" value="KAK4144493.1"/>
    <property type="molecule type" value="Genomic_DNA"/>
</dbReference>
<dbReference type="AlphaFoldDB" id="A0AAN6V434"/>
<organism evidence="2 3">
    <name type="scientific">Dichotomopilus funicola</name>
    <dbReference type="NCBI Taxonomy" id="1934379"/>
    <lineage>
        <taxon>Eukaryota</taxon>
        <taxon>Fungi</taxon>
        <taxon>Dikarya</taxon>
        <taxon>Ascomycota</taxon>
        <taxon>Pezizomycotina</taxon>
        <taxon>Sordariomycetes</taxon>
        <taxon>Sordariomycetidae</taxon>
        <taxon>Sordariales</taxon>
        <taxon>Chaetomiaceae</taxon>
        <taxon>Dichotomopilus</taxon>
    </lineage>
</organism>
<feature type="region of interest" description="Disordered" evidence="1">
    <location>
        <begin position="1"/>
        <end position="114"/>
    </location>
</feature>
<gene>
    <name evidence="2" type="ORF">C8A04DRAFT_27677</name>
</gene>
<keyword evidence="3" id="KW-1185">Reference proteome</keyword>
<sequence length="114" mass="12568">MPSHQSTRPGDAMADLANSLLHSPKDTRSPTATQQTTTSQSSSTSSQDNNNTKSADRGMSSTNNWKPALDRRQSWDAQEYKHDVLSRQYGLGEGGERQQREGAEGGVRKRFSEV</sequence>
<feature type="compositionally biased region" description="Basic and acidic residues" evidence="1">
    <location>
        <begin position="94"/>
        <end position="114"/>
    </location>
</feature>
<reference evidence="2" key="2">
    <citation type="submission" date="2023-05" db="EMBL/GenBank/DDBJ databases">
        <authorList>
            <consortium name="Lawrence Berkeley National Laboratory"/>
            <person name="Steindorff A."/>
            <person name="Hensen N."/>
            <person name="Bonometti L."/>
            <person name="Westerberg I."/>
            <person name="Brannstrom I.O."/>
            <person name="Guillou S."/>
            <person name="Cros-Aarteil S."/>
            <person name="Calhoun S."/>
            <person name="Haridas S."/>
            <person name="Kuo A."/>
            <person name="Mondo S."/>
            <person name="Pangilinan J."/>
            <person name="Riley R."/>
            <person name="Labutti K."/>
            <person name="Andreopoulos B."/>
            <person name="Lipzen A."/>
            <person name="Chen C."/>
            <person name="Yanf M."/>
            <person name="Daum C."/>
            <person name="Ng V."/>
            <person name="Clum A."/>
            <person name="Ohm R."/>
            <person name="Martin F."/>
            <person name="Silar P."/>
            <person name="Natvig D."/>
            <person name="Lalanne C."/>
            <person name="Gautier V."/>
            <person name="Ament-Velasquez S.L."/>
            <person name="Kruys A."/>
            <person name="Hutchinson M.I."/>
            <person name="Powell A.J."/>
            <person name="Barry K."/>
            <person name="Miller A.N."/>
            <person name="Grigoriev I.V."/>
            <person name="Debuchy R."/>
            <person name="Gladieux P."/>
            <person name="Thoren M.H."/>
            <person name="Johannesson H."/>
        </authorList>
    </citation>
    <scope>NUCLEOTIDE SEQUENCE</scope>
    <source>
        <strain evidence="2">CBS 141.50</strain>
    </source>
</reference>
<feature type="compositionally biased region" description="Basic and acidic residues" evidence="1">
    <location>
        <begin position="68"/>
        <end position="85"/>
    </location>
</feature>
<evidence type="ECO:0000313" key="3">
    <source>
        <dbReference type="Proteomes" id="UP001302676"/>
    </source>
</evidence>